<sequence length="76" mass="8871">MVNTRDAIPLVPNVFDFDGALFTLFNRWRLCRLLGLWVSVSIVLVDRGCRQHGHTVRLISLQPPKTDLLLRYFNYI</sequence>
<gene>
    <name evidence="1" type="ORF">AMR74_15555</name>
</gene>
<dbReference type="EMBL" id="LIST01000008">
    <property type="protein sequence ID" value="KOX95347.1"/>
    <property type="molecule type" value="Genomic_DNA"/>
</dbReference>
<name>A0A0M9AN02_9EURY</name>
<dbReference type="Proteomes" id="UP000037747">
    <property type="component" value="Unassembled WGS sequence"/>
</dbReference>
<evidence type="ECO:0000313" key="2">
    <source>
        <dbReference type="Proteomes" id="UP000037747"/>
    </source>
</evidence>
<accession>A0A0M9AN02</accession>
<protein>
    <submittedName>
        <fullName evidence="1">Uncharacterized protein</fullName>
    </submittedName>
</protein>
<organism evidence="1 2">
    <name type="scientific">Halorubrum tropicale</name>
    <dbReference type="NCBI Taxonomy" id="1765655"/>
    <lineage>
        <taxon>Archaea</taxon>
        <taxon>Methanobacteriati</taxon>
        <taxon>Methanobacteriota</taxon>
        <taxon>Stenosarchaea group</taxon>
        <taxon>Halobacteria</taxon>
        <taxon>Halobacteriales</taxon>
        <taxon>Haloferacaceae</taxon>
        <taxon>Halorubrum</taxon>
    </lineage>
</organism>
<keyword evidence="2" id="KW-1185">Reference proteome</keyword>
<dbReference type="AlphaFoldDB" id="A0A0M9AN02"/>
<evidence type="ECO:0000313" key="1">
    <source>
        <dbReference type="EMBL" id="KOX95347.1"/>
    </source>
</evidence>
<reference evidence="1 2" key="1">
    <citation type="submission" date="2015-08" db="EMBL/GenBank/DDBJ databases">
        <title>Genomes of Isolates from Cabo Rojo, PR.</title>
        <authorList>
            <person name="Sanchez-Nieves R.L."/>
            <person name="Montalvo-Rodriguez R."/>
        </authorList>
    </citation>
    <scope>NUCLEOTIDE SEQUENCE [LARGE SCALE GENOMIC DNA]</scope>
    <source>
        <strain evidence="1 2">5</strain>
    </source>
</reference>
<proteinExistence type="predicted"/>
<comment type="caution">
    <text evidence="1">The sequence shown here is derived from an EMBL/GenBank/DDBJ whole genome shotgun (WGS) entry which is preliminary data.</text>
</comment>